<keyword evidence="1" id="KW-0812">Transmembrane</keyword>
<dbReference type="Gene3D" id="3.10.120.10">
    <property type="entry name" value="Cytochrome b5-like heme/steroid binding domain"/>
    <property type="match status" value="1"/>
</dbReference>
<feature type="domain" description="Cytochrome b5 heme-binding" evidence="2">
    <location>
        <begin position="1"/>
        <end position="87"/>
    </location>
</feature>
<organism evidence="3 4">
    <name type="scientific">Leishmania panamensis</name>
    <dbReference type="NCBI Taxonomy" id="5679"/>
    <lineage>
        <taxon>Eukaryota</taxon>
        <taxon>Discoba</taxon>
        <taxon>Euglenozoa</taxon>
        <taxon>Kinetoplastea</taxon>
        <taxon>Metakinetoplastina</taxon>
        <taxon>Trypanosomatida</taxon>
        <taxon>Trypanosomatidae</taxon>
        <taxon>Leishmaniinae</taxon>
        <taxon>Leishmania</taxon>
        <taxon>Leishmania guyanensis species complex</taxon>
    </lineage>
</organism>
<dbReference type="GeneID" id="22577537"/>
<keyword evidence="1" id="KW-0472">Membrane</keyword>
<evidence type="ECO:0000259" key="2">
    <source>
        <dbReference type="PROSITE" id="PS50255"/>
    </source>
</evidence>
<gene>
    <name evidence="3" type="ORF">LPMP_311110</name>
</gene>
<dbReference type="KEGG" id="lpan:LPMP_311110"/>
<dbReference type="VEuPathDB" id="TriTrypDB:LPAL13_310017900"/>
<dbReference type="InterPro" id="IPR001199">
    <property type="entry name" value="Cyt_B5-like_heme/steroid-bd"/>
</dbReference>
<evidence type="ECO:0000313" key="3">
    <source>
        <dbReference type="EMBL" id="AIO00699.1"/>
    </source>
</evidence>
<dbReference type="SUPFAM" id="SSF55856">
    <property type="entry name" value="Cytochrome b5-like heme/steroid binding domain"/>
    <property type="match status" value="1"/>
</dbReference>
<sequence length="130" mass="14629">MASIATDAATRPTAADEAEGSVWHIYEGRTYRVPLSFVRRHPNGPKLLLPYANRDITQAYNEAGHSKKAMRTLLKFLDESVSIEDLQLLCEKACEGRNQRTWNWCVQAGSLLSVVTVMVAVYVRCKQRST</sequence>
<dbReference type="PROSITE" id="PS50255">
    <property type="entry name" value="CYTOCHROME_B5_2"/>
    <property type="match status" value="1"/>
</dbReference>
<dbReference type="Pfam" id="PF00173">
    <property type="entry name" value="Cyt-b5"/>
    <property type="match status" value="1"/>
</dbReference>
<name>A0A088RXJ2_LEIPA</name>
<dbReference type="VEuPathDB" id="TriTrypDB:LPMP_311110"/>
<keyword evidence="4" id="KW-1185">Reference proteome</keyword>
<dbReference type="InterPro" id="IPR036400">
    <property type="entry name" value="Cyt_B5-like_heme/steroid_sf"/>
</dbReference>
<reference evidence="3 4" key="1">
    <citation type="journal article" date="2015" name="Sci. Rep.">
        <title>The genome of Leishmania panamensis: insights into genomics of the L. (Viannia) subgenus.</title>
        <authorList>
            <person name="Llanes A."/>
            <person name="Restrepo C.M."/>
            <person name="Vecchio G.D."/>
            <person name="Anguizola F.J."/>
            <person name="Lleonart R."/>
        </authorList>
    </citation>
    <scope>NUCLEOTIDE SEQUENCE [LARGE SCALE GENOMIC DNA]</scope>
    <source>
        <strain evidence="3 4">MHOM/PA/94/PSC-1</strain>
    </source>
</reference>
<dbReference type="RefSeq" id="XP_010701499.1">
    <property type="nucleotide sequence ID" value="XM_010703197.1"/>
</dbReference>
<dbReference type="Proteomes" id="UP000063063">
    <property type="component" value="Chromosome 31"/>
</dbReference>
<keyword evidence="1" id="KW-1133">Transmembrane helix</keyword>
<evidence type="ECO:0000256" key="1">
    <source>
        <dbReference type="SAM" id="Phobius"/>
    </source>
</evidence>
<accession>A0A088RXJ2</accession>
<dbReference type="eggNOG" id="ENOG502SMZY">
    <property type="taxonomic scope" value="Eukaryota"/>
</dbReference>
<feature type="transmembrane region" description="Helical" evidence="1">
    <location>
        <begin position="101"/>
        <end position="123"/>
    </location>
</feature>
<dbReference type="OrthoDB" id="260091at2759"/>
<dbReference type="EMBL" id="CP009400">
    <property type="protein sequence ID" value="AIO00699.1"/>
    <property type="molecule type" value="Genomic_DNA"/>
</dbReference>
<dbReference type="AlphaFoldDB" id="A0A088RXJ2"/>
<proteinExistence type="predicted"/>
<protein>
    <submittedName>
        <fullName evidence="3">Heme-binding protein, putative</fullName>
    </submittedName>
</protein>
<evidence type="ECO:0000313" key="4">
    <source>
        <dbReference type="Proteomes" id="UP000063063"/>
    </source>
</evidence>